<keyword evidence="3" id="KW-1185">Reference proteome</keyword>
<evidence type="ECO:0000313" key="2">
    <source>
        <dbReference type="EMBL" id="KAJ4342993.1"/>
    </source>
</evidence>
<comment type="caution">
    <text evidence="2">The sequence shown here is derived from an EMBL/GenBank/DDBJ whole genome shotgun (WGS) entry which is preliminary data.</text>
</comment>
<sequence>MPRFFRVLLLSFALAPSIRAAYNADEHFALVDCGIGSNPDHPEWATSFHAWYFPGEIWKDAAESDLISLPSQAANVDAGGSYPWRESGVSFTMSNGDAVSVTIHPNVNDPNHAGSMTHSYDDHPLACWSYHKALRTTCKVAYVCNHKDGPHPAARDKVSVAISTTKDFAKFKGNIDPAEVFKSVSYGDNGKCDESWKDAPGGCKIKYRCHGNKKQTTPAMVDALKKIGKDYKDLVKHDTETERIWDPCKTGRDTCVGGWVDGPKTDITWIPQTLSIDVADAEGDDQGSLDYEIDCSSGPQCDVCNNMKAGAGLISMLAGVFGPAFGIPAQIMDQTIKFSCLAQGC</sequence>
<protein>
    <submittedName>
        <fullName evidence="2">Uncharacterized protein</fullName>
    </submittedName>
</protein>
<organism evidence="2 3">
    <name type="scientific">Didymella glomerata</name>
    <dbReference type="NCBI Taxonomy" id="749621"/>
    <lineage>
        <taxon>Eukaryota</taxon>
        <taxon>Fungi</taxon>
        <taxon>Dikarya</taxon>
        <taxon>Ascomycota</taxon>
        <taxon>Pezizomycotina</taxon>
        <taxon>Dothideomycetes</taxon>
        <taxon>Pleosporomycetidae</taxon>
        <taxon>Pleosporales</taxon>
        <taxon>Pleosporineae</taxon>
        <taxon>Didymellaceae</taxon>
        <taxon>Didymella</taxon>
    </lineage>
</organism>
<name>A0A9W8X941_9PLEO</name>
<proteinExistence type="predicted"/>
<gene>
    <name evidence="2" type="ORF">N0V87_000711</name>
</gene>
<dbReference type="OrthoDB" id="89086at2759"/>
<evidence type="ECO:0000313" key="3">
    <source>
        <dbReference type="Proteomes" id="UP001140562"/>
    </source>
</evidence>
<evidence type="ECO:0000256" key="1">
    <source>
        <dbReference type="SAM" id="SignalP"/>
    </source>
</evidence>
<dbReference type="EMBL" id="JAPEUV010000004">
    <property type="protein sequence ID" value="KAJ4342993.1"/>
    <property type="molecule type" value="Genomic_DNA"/>
</dbReference>
<accession>A0A9W8X941</accession>
<feature type="chain" id="PRO_5040856011" evidence="1">
    <location>
        <begin position="21"/>
        <end position="345"/>
    </location>
</feature>
<feature type="signal peptide" evidence="1">
    <location>
        <begin position="1"/>
        <end position="20"/>
    </location>
</feature>
<dbReference type="Proteomes" id="UP001140562">
    <property type="component" value="Unassembled WGS sequence"/>
</dbReference>
<dbReference type="AlphaFoldDB" id="A0A9W8X941"/>
<reference evidence="2" key="1">
    <citation type="submission" date="2022-10" db="EMBL/GenBank/DDBJ databases">
        <title>Tapping the CABI collections for fungal endophytes: first genome assemblies for Collariella, Neodidymelliopsis, Ascochyta clinopodiicola, Didymella pomorum, Didymosphaeria variabile, Neocosmospora piperis and Neocucurbitaria cava.</title>
        <authorList>
            <person name="Hill R."/>
        </authorList>
    </citation>
    <scope>NUCLEOTIDE SEQUENCE</scope>
    <source>
        <strain evidence="2">IMI 360193</strain>
    </source>
</reference>
<keyword evidence="1" id="KW-0732">Signal</keyword>